<feature type="transmembrane region" description="Helical" evidence="1">
    <location>
        <begin position="133"/>
        <end position="154"/>
    </location>
</feature>
<reference evidence="3 4" key="1">
    <citation type="submission" date="2018-10" db="EMBL/GenBank/DDBJ databases">
        <title>Sinomicrobium pectinilyticum sp. nov., a pectinase-producing bacterium isolated from alkaline and saline soil, and emended description of the genus Sinomicrobium.</title>
        <authorList>
            <person name="Cheng B."/>
            <person name="Li C."/>
            <person name="Lai Q."/>
            <person name="Du M."/>
            <person name="Shao Z."/>
            <person name="Xu P."/>
            <person name="Yang C."/>
        </authorList>
    </citation>
    <scope>NUCLEOTIDE SEQUENCE [LARGE SCALE GENOMIC DNA]</scope>
    <source>
        <strain evidence="3 4">5DNS001</strain>
    </source>
</reference>
<keyword evidence="1" id="KW-0812">Transmembrane</keyword>
<dbReference type="PANTHER" id="PTHR14969">
    <property type="entry name" value="SPHINGOSINE-1-PHOSPHATE PHOSPHOHYDROLASE"/>
    <property type="match status" value="1"/>
</dbReference>
<dbReference type="AlphaFoldDB" id="A0A3N0EE85"/>
<feature type="transmembrane region" description="Helical" evidence="1">
    <location>
        <begin position="12"/>
        <end position="31"/>
    </location>
</feature>
<keyword evidence="1" id="KW-0472">Membrane</keyword>
<evidence type="ECO:0000313" key="4">
    <source>
        <dbReference type="Proteomes" id="UP000267469"/>
    </source>
</evidence>
<dbReference type="Pfam" id="PF01569">
    <property type="entry name" value="PAP2"/>
    <property type="match status" value="1"/>
</dbReference>
<dbReference type="PANTHER" id="PTHR14969:SF13">
    <property type="entry name" value="AT30094P"/>
    <property type="match status" value="1"/>
</dbReference>
<evidence type="ECO:0000259" key="2">
    <source>
        <dbReference type="SMART" id="SM00014"/>
    </source>
</evidence>
<feature type="transmembrane region" description="Helical" evidence="1">
    <location>
        <begin position="52"/>
        <end position="70"/>
    </location>
</feature>
<organism evidence="3 4">
    <name type="scientific">Sinomicrobium pectinilyticum</name>
    <dbReference type="NCBI Taxonomy" id="1084421"/>
    <lineage>
        <taxon>Bacteria</taxon>
        <taxon>Pseudomonadati</taxon>
        <taxon>Bacteroidota</taxon>
        <taxon>Flavobacteriia</taxon>
        <taxon>Flavobacteriales</taxon>
        <taxon>Flavobacteriaceae</taxon>
        <taxon>Sinomicrobium</taxon>
    </lineage>
</organism>
<feature type="domain" description="Phosphatidic acid phosphatase type 2/haloperoxidase" evidence="2">
    <location>
        <begin position="60"/>
        <end position="175"/>
    </location>
</feature>
<keyword evidence="1" id="KW-1133">Transmembrane helix</keyword>
<feature type="transmembrane region" description="Helical" evidence="1">
    <location>
        <begin position="160"/>
        <end position="182"/>
    </location>
</feature>
<accession>A0A3N0EE85</accession>
<evidence type="ECO:0000256" key="1">
    <source>
        <dbReference type="SAM" id="Phobius"/>
    </source>
</evidence>
<dbReference type="OrthoDB" id="9789113at2"/>
<keyword evidence="4" id="KW-1185">Reference proteome</keyword>
<evidence type="ECO:0000313" key="3">
    <source>
        <dbReference type="EMBL" id="RNL85989.1"/>
    </source>
</evidence>
<dbReference type="InterPro" id="IPR036938">
    <property type="entry name" value="PAP2/HPO_sf"/>
</dbReference>
<dbReference type="InterPro" id="IPR000326">
    <property type="entry name" value="PAP2/HPO"/>
</dbReference>
<dbReference type="RefSeq" id="WP_123216275.1">
    <property type="nucleotide sequence ID" value="NZ_RJTM01000085.1"/>
</dbReference>
<proteinExistence type="predicted"/>
<dbReference type="SMART" id="SM00014">
    <property type="entry name" value="acidPPc"/>
    <property type="match status" value="1"/>
</dbReference>
<dbReference type="SUPFAM" id="SSF48317">
    <property type="entry name" value="Acid phosphatase/Vanadium-dependent haloperoxidase"/>
    <property type="match status" value="1"/>
</dbReference>
<sequence>MLDKLIEYDRDLFLFLNNLGVTGWDGFWLFITDKYASIPLYLVLLVMCVRKFGWKPTVLVLLVTALMIAFTDQLANVFKYGFERLRPCHDPLLEGKMRVVKCGGKFGYFSAHAASTFAVATLFSLLFRKHYRFMPVILLIWALVVSYSRIYLGVHYPLDIATGIIFGLLGGYLFFLLLRFAWRMFFKEDYSG</sequence>
<dbReference type="EMBL" id="RJTM01000085">
    <property type="protein sequence ID" value="RNL85989.1"/>
    <property type="molecule type" value="Genomic_DNA"/>
</dbReference>
<name>A0A3N0EE85_SINP1</name>
<dbReference type="Gene3D" id="1.20.144.10">
    <property type="entry name" value="Phosphatidic acid phosphatase type 2/haloperoxidase"/>
    <property type="match status" value="1"/>
</dbReference>
<protein>
    <submittedName>
        <fullName evidence="3">Phosphatase PAP2 family protein</fullName>
    </submittedName>
</protein>
<gene>
    <name evidence="3" type="ORF">ED312_12080</name>
</gene>
<dbReference type="Proteomes" id="UP000267469">
    <property type="component" value="Unassembled WGS sequence"/>
</dbReference>
<comment type="caution">
    <text evidence="3">The sequence shown here is derived from an EMBL/GenBank/DDBJ whole genome shotgun (WGS) entry which is preliminary data.</text>
</comment>
<feature type="transmembrane region" description="Helical" evidence="1">
    <location>
        <begin position="106"/>
        <end position="126"/>
    </location>
</feature>